<reference evidence="3 4" key="1">
    <citation type="submission" date="2020-09" db="EMBL/GenBank/DDBJ databases">
        <title>Pseudoxanthomonas sp. CAU 1598 isolated from sand of Yaerae Beach.</title>
        <authorList>
            <person name="Kim W."/>
        </authorList>
    </citation>
    <scope>NUCLEOTIDE SEQUENCE [LARGE SCALE GENOMIC DNA]</scope>
    <source>
        <strain evidence="3 4">CAU 1598</strain>
    </source>
</reference>
<dbReference type="AlphaFoldDB" id="A0AAW3ZGJ8"/>
<feature type="region of interest" description="Disordered" evidence="1">
    <location>
        <begin position="352"/>
        <end position="373"/>
    </location>
</feature>
<dbReference type="Pfam" id="PF13569">
    <property type="entry name" value="DUF4132"/>
    <property type="match status" value="1"/>
</dbReference>
<dbReference type="InterPro" id="IPR025406">
    <property type="entry name" value="DUF4132"/>
</dbReference>
<organism evidence="3 4">
    <name type="scientific">Pseudomarimonas arenosa</name>
    <dbReference type="NCBI Taxonomy" id="2774145"/>
    <lineage>
        <taxon>Bacteria</taxon>
        <taxon>Pseudomonadati</taxon>
        <taxon>Pseudomonadota</taxon>
        <taxon>Gammaproteobacteria</taxon>
        <taxon>Lysobacterales</taxon>
        <taxon>Lysobacteraceae</taxon>
        <taxon>Pseudomarimonas</taxon>
    </lineage>
</organism>
<sequence>MNMPFPPSLLRKLPPQRGRKSSFKLQTEATMLDLLRRIPTGATSLSQTSERQAMLSQRSLAHWFDEASLRQADAEHWRWAILASLLLRVRLKQHPTSTLMQLCLHWHPLEFACTAYFAALALLEKNGYAYFLIDHSPGCAEVAACLATAAESTYRHALGSITAQEPENDQQRYARAAVFHTEPELIDAALDTLGLDTDSGFHNLPGIVALPLTLKQAERLVSSPSRRETSSTAAVFALNLLCLHGDAAMPLIAILFQRVLQFRELRAQRESVGRLADVLSASGSPLAFELLLSAFGFPEVRAAIDDFAQRFPTVAIEAARTLRDHGATAELHDWLEALLASEQCVKNDSSIAALPQPVSETSPEQADGDGSSDPLIGLLRNAPWLLPQPKRPRVKLPDAPPPPPQFCWPEGLRAKWKSLLPEQGDPGPHLGSRYTRQQLALLRLAIPESLWPSLLSGEVDSLDSMLPKLEAEARRVNKPFRPLGELAVLPPPLRRLFWNDLSFEQSSGPRTVTAGSLLAHYELEALPGLLRLTAHQLDLGLEAALPVASAEFAVLAVQGLQLKRARPHAMAWLIKHAELATLSLLPLIAEGRGELPVQAEAALRNLAHEVDPERLREGARHYDNAGLTLLDFVLSKDPLTALPRKPRSLPSFYRPTAFARPILCDGASLPDDCLEALGTILQASSLQAPYAGVQLIKSSCTQASLDAFVWDLFIAWTEHGGDSKEAWAYTAIGLLGGDDCVRRLSPLIRRWPSEGLHARAVTGLDILAAIGSDLALMNLDSIARKVKSKSLQQHAQSRIEAIAAARELSADELADRLVPDLGLGSDGRLTLDFGPRAFTVGFDQYLRPYALDSNRARLKDIPKPSSSDDAALAAAAIERWKLLKKDAKAIASQQIQRLEALMCSGREVELEVFLTCFVQHPLLRHLAQRLLWGERRADGSLRLFRIAEDLSFADADDRQLTLADDGMISLVHSMKLDAEQRSTWRQIFADYEILQPFSQLGRELFECASDENEQCELNRFAGKRVGTASVFGLQQHGWRTASSKGRGHIGWFEKSLPSNLEARIQLDPGTSVETPMLQPNQTLGALQLFAVDGGSDVDPRPFKLLDATARSELLRDIDRLTS</sequence>
<evidence type="ECO:0000259" key="2">
    <source>
        <dbReference type="Pfam" id="PF13569"/>
    </source>
</evidence>
<protein>
    <submittedName>
        <fullName evidence="3">DUF4132 domain-containing protein</fullName>
    </submittedName>
</protein>
<keyword evidence="4" id="KW-1185">Reference proteome</keyword>
<evidence type="ECO:0000256" key="1">
    <source>
        <dbReference type="SAM" id="MobiDB-lite"/>
    </source>
</evidence>
<gene>
    <name evidence="3" type="ORF">IFO71_02950</name>
</gene>
<dbReference type="RefSeq" id="WP_192028042.1">
    <property type="nucleotide sequence ID" value="NZ_JACYTR010000004.1"/>
</dbReference>
<evidence type="ECO:0000313" key="4">
    <source>
        <dbReference type="Proteomes" id="UP000613768"/>
    </source>
</evidence>
<proteinExistence type="predicted"/>
<evidence type="ECO:0000313" key="3">
    <source>
        <dbReference type="EMBL" id="MBD8524689.1"/>
    </source>
</evidence>
<name>A0AAW3ZGJ8_9GAMM</name>
<accession>A0AAW3ZGJ8</accession>
<dbReference type="EMBL" id="JACYTR010000004">
    <property type="protein sequence ID" value="MBD8524689.1"/>
    <property type="molecule type" value="Genomic_DNA"/>
</dbReference>
<dbReference type="Proteomes" id="UP000613768">
    <property type="component" value="Unassembled WGS sequence"/>
</dbReference>
<comment type="caution">
    <text evidence="3">The sequence shown here is derived from an EMBL/GenBank/DDBJ whole genome shotgun (WGS) entry which is preliminary data.</text>
</comment>
<feature type="domain" description="DUF4132" evidence="2">
    <location>
        <begin position="857"/>
        <end position="1038"/>
    </location>
</feature>